<name>J9FSB3_9ZZZZ</name>
<gene>
    <name evidence="1" type="ORF">EVA_21633</name>
</gene>
<comment type="caution">
    <text evidence="1">The sequence shown here is derived from an EMBL/GenBank/DDBJ whole genome shotgun (WGS) entry which is preliminary data.</text>
</comment>
<proteinExistence type="predicted"/>
<organism evidence="1">
    <name type="scientific">gut metagenome</name>
    <dbReference type="NCBI Taxonomy" id="749906"/>
    <lineage>
        <taxon>unclassified sequences</taxon>
        <taxon>metagenomes</taxon>
        <taxon>organismal metagenomes</taxon>
    </lineage>
</organism>
<protein>
    <submittedName>
        <fullName evidence="1">Uncharacterized protein</fullName>
    </submittedName>
</protein>
<reference evidence="1" key="1">
    <citation type="journal article" date="2012" name="PLoS ONE">
        <title>Gene sets for utilization of primary and secondary nutrition supplies in the distal gut of endangered iberian lynx.</title>
        <authorList>
            <person name="Alcaide M."/>
            <person name="Messina E."/>
            <person name="Richter M."/>
            <person name="Bargiela R."/>
            <person name="Peplies J."/>
            <person name="Huws S.A."/>
            <person name="Newbold C.J."/>
            <person name="Golyshin P.N."/>
            <person name="Simon M.A."/>
            <person name="Lopez G."/>
            <person name="Yakimov M.M."/>
            <person name="Ferrer M."/>
        </authorList>
    </citation>
    <scope>NUCLEOTIDE SEQUENCE</scope>
</reference>
<dbReference type="EMBL" id="AMCI01008950">
    <property type="protein sequence ID" value="EJW90264.1"/>
    <property type="molecule type" value="Genomic_DNA"/>
</dbReference>
<dbReference type="AlphaFoldDB" id="J9FSB3"/>
<evidence type="ECO:0000313" key="1">
    <source>
        <dbReference type="EMBL" id="EJW90264.1"/>
    </source>
</evidence>
<accession>J9FSB3</accession>
<sequence>MKHAPFGSTRVQPILTDRLNPFLGFPSTKTDSCGAMLTHPNRHFP</sequence>